<keyword evidence="3" id="KW-1185">Reference proteome</keyword>
<dbReference type="EMBL" id="JBHSMI010000029">
    <property type="protein sequence ID" value="MFC5405612.1"/>
    <property type="molecule type" value="Genomic_DNA"/>
</dbReference>
<gene>
    <name evidence="2" type="ORF">ACFPOF_22945</name>
</gene>
<feature type="domain" description="Cthe-2314-like HEPN" evidence="1">
    <location>
        <begin position="51"/>
        <end position="227"/>
    </location>
</feature>
<sequence>MLRQLFGEAPRQWTGESLETVQAMERFVLLAHNIASEKPQQAKAYHTLAIWAEGLLRSMDELEQSIYAARKYAALVRTEHVDELDAEERLQYYRHVYYDKNAYIRVFALLDKLGTLLNRLLGLQTEKIKSHFSYYTVLRNLRENGWHLEMTRPLTVLKEKHQDQMKRLRDRRNLEVHQMNAELRDDLSQRAAGIHSKRSLENLQANLADLDGSWSFAQGSLHIAFRFACKWLGHIK</sequence>
<evidence type="ECO:0000313" key="3">
    <source>
        <dbReference type="Proteomes" id="UP001596113"/>
    </source>
</evidence>
<dbReference type="Proteomes" id="UP001596113">
    <property type="component" value="Unassembled WGS sequence"/>
</dbReference>
<name>A0ABW0I0J6_9BACL</name>
<comment type="caution">
    <text evidence="2">The sequence shown here is derived from an EMBL/GenBank/DDBJ whole genome shotgun (WGS) entry which is preliminary data.</text>
</comment>
<dbReference type="RefSeq" id="WP_378136987.1">
    <property type="nucleotide sequence ID" value="NZ_JBHSMI010000029.1"/>
</dbReference>
<organism evidence="2 3">
    <name type="scientific">Cohnella soli</name>
    <dbReference type="NCBI Taxonomy" id="425005"/>
    <lineage>
        <taxon>Bacteria</taxon>
        <taxon>Bacillati</taxon>
        <taxon>Bacillota</taxon>
        <taxon>Bacilli</taxon>
        <taxon>Bacillales</taxon>
        <taxon>Paenibacillaceae</taxon>
        <taxon>Cohnella</taxon>
    </lineage>
</organism>
<dbReference type="InterPro" id="IPR041394">
    <property type="entry name" value="HEPN_Cthe2314"/>
</dbReference>
<reference evidence="3" key="1">
    <citation type="journal article" date="2019" name="Int. J. Syst. Evol. Microbiol.">
        <title>The Global Catalogue of Microorganisms (GCM) 10K type strain sequencing project: providing services to taxonomists for standard genome sequencing and annotation.</title>
        <authorList>
            <consortium name="The Broad Institute Genomics Platform"/>
            <consortium name="The Broad Institute Genome Sequencing Center for Infectious Disease"/>
            <person name="Wu L."/>
            <person name="Ma J."/>
        </authorList>
    </citation>
    <scope>NUCLEOTIDE SEQUENCE [LARGE SCALE GENOMIC DNA]</scope>
    <source>
        <strain evidence="3">CGMCC 1.18575</strain>
    </source>
</reference>
<dbReference type="Pfam" id="PF18730">
    <property type="entry name" value="HEPN_Cthe2314"/>
    <property type="match status" value="1"/>
</dbReference>
<proteinExistence type="predicted"/>
<accession>A0ABW0I0J6</accession>
<evidence type="ECO:0000259" key="1">
    <source>
        <dbReference type="Pfam" id="PF18730"/>
    </source>
</evidence>
<protein>
    <submittedName>
        <fullName evidence="2">Cthe_2314 family HEPN domain-containing protein</fullName>
    </submittedName>
</protein>
<evidence type="ECO:0000313" key="2">
    <source>
        <dbReference type="EMBL" id="MFC5405612.1"/>
    </source>
</evidence>